<reference evidence="3" key="1">
    <citation type="submission" date="2023-10" db="EMBL/GenBank/DDBJ databases">
        <authorList>
            <person name="Hackl T."/>
        </authorList>
    </citation>
    <scope>NUCLEOTIDE SEQUENCE</scope>
</reference>
<keyword evidence="4" id="KW-1185">Reference proteome</keyword>
<organism evidence="3 4">
    <name type="scientific">Anthostomella pinea</name>
    <dbReference type="NCBI Taxonomy" id="933095"/>
    <lineage>
        <taxon>Eukaryota</taxon>
        <taxon>Fungi</taxon>
        <taxon>Dikarya</taxon>
        <taxon>Ascomycota</taxon>
        <taxon>Pezizomycotina</taxon>
        <taxon>Sordariomycetes</taxon>
        <taxon>Xylariomycetidae</taxon>
        <taxon>Xylariales</taxon>
        <taxon>Xylariaceae</taxon>
        <taxon>Anthostomella</taxon>
    </lineage>
</organism>
<keyword evidence="2" id="KW-0732">Signal</keyword>
<feature type="chain" id="PRO_5042534905" evidence="2">
    <location>
        <begin position="19"/>
        <end position="96"/>
    </location>
</feature>
<gene>
    <name evidence="3" type="ORF">KHLLAP_LOCUS11856</name>
</gene>
<evidence type="ECO:0000256" key="1">
    <source>
        <dbReference type="SAM" id="MobiDB-lite"/>
    </source>
</evidence>
<name>A0AAI8YNL5_9PEZI</name>
<feature type="compositionally biased region" description="Polar residues" evidence="1">
    <location>
        <begin position="70"/>
        <end position="87"/>
    </location>
</feature>
<sequence length="96" mass="9916">MICSITIILASLAAFAMGAAMPILPDSASITQPGSAIDSTHRLGHSQVVSLTAGVEKPEIANATTTVEQPEPFATTTVEQSEPTPSALTEIKNHMA</sequence>
<feature type="signal peptide" evidence="2">
    <location>
        <begin position="1"/>
        <end position="18"/>
    </location>
</feature>
<comment type="caution">
    <text evidence="3">The sequence shown here is derived from an EMBL/GenBank/DDBJ whole genome shotgun (WGS) entry which is preliminary data.</text>
</comment>
<evidence type="ECO:0000256" key="2">
    <source>
        <dbReference type="SAM" id="SignalP"/>
    </source>
</evidence>
<evidence type="ECO:0000313" key="3">
    <source>
        <dbReference type="EMBL" id="CAJ2511388.1"/>
    </source>
</evidence>
<protein>
    <submittedName>
        <fullName evidence="3">Uu.00g070130.m01.CDS01</fullName>
    </submittedName>
</protein>
<feature type="region of interest" description="Disordered" evidence="1">
    <location>
        <begin position="70"/>
        <end position="96"/>
    </location>
</feature>
<accession>A0AAI8YNL5</accession>
<dbReference type="Proteomes" id="UP001295740">
    <property type="component" value="Unassembled WGS sequence"/>
</dbReference>
<dbReference type="AlphaFoldDB" id="A0AAI8YNL5"/>
<evidence type="ECO:0000313" key="4">
    <source>
        <dbReference type="Proteomes" id="UP001295740"/>
    </source>
</evidence>
<dbReference type="EMBL" id="CAUWAG010000018">
    <property type="protein sequence ID" value="CAJ2511388.1"/>
    <property type="molecule type" value="Genomic_DNA"/>
</dbReference>
<proteinExistence type="predicted"/>